<comment type="caution">
    <text evidence="3">The sequence shown here is derived from an EMBL/GenBank/DDBJ whole genome shotgun (WGS) entry which is preliminary data.</text>
</comment>
<feature type="signal peptide" evidence="2">
    <location>
        <begin position="1"/>
        <end position="28"/>
    </location>
</feature>
<sequence length="330" mass="36672">MKPGSMIVPAFFRWLALALTVLIQPALAQNKQPQGGGGSPSLQSPAIQQARPTVEAPALPGVTDDGATKTHETVRAALGDSAYDEAQGRLVDQAIPVEDLVVLILERMADDAVADLEDMLDEMARSRDERAALRAKRHQERLDAQELDRRRQRALEEKRNAARQAERDARNAARHAAREARENERDRLREARAAERHKRWVAREKARMEREARREQRQSAREEVREARREAREQRRRKSHLVASLVSAVVDQFNAEGGPQPARVVSILEQIDSQVGSLTVPPPGSGSDKKNDKDAETLDRQLKSLQAIWAEFVAATGASSSGSVRCAKCD</sequence>
<feature type="chain" id="PRO_5038563647" evidence="2">
    <location>
        <begin position="29"/>
        <end position="330"/>
    </location>
</feature>
<dbReference type="Proteomes" id="UP000886689">
    <property type="component" value="Unassembled WGS sequence"/>
</dbReference>
<feature type="compositionally biased region" description="Basic and acidic residues" evidence="1">
    <location>
        <begin position="205"/>
        <end position="233"/>
    </location>
</feature>
<proteinExistence type="predicted"/>
<protein>
    <submittedName>
        <fullName evidence="3">Uncharacterized protein</fullName>
    </submittedName>
</protein>
<dbReference type="EMBL" id="JADJUC010000010">
    <property type="protein sequence ID" value="MBK8524510.1"/>
    <property type="molecule type" value="Genomic_DNA"/>
</dbReference>
<feature type="region of interest" description="Disordered" evidence="1">
    <location>
        <begin position="156"/>
        <end position="187"/>
    </location>
</feature>
<evidence type="ECO:0000313" key="4">
    <source>
        <dbReference type="Proteomes" id="UP000886689"/>
    </source>
</evidence>
<keyword evidence="2" id="KW-0732">Signal</keyword>
<reference evidence="3" key="1">
    <citation type="submission" date="2020-10" db="EMBL/GenBank/DDBJ databases">
        <title>Connecting structure to function with the recovery of over 1000 high-quality activated sludge metagenome-assembled genomes encoding full-length rRNA genes using long-read sequencing.</title>
        <authorList>
            <person name="Singleton C.M."/>
            <person name="Petriglieri F."/>
            <person name="Kristensen J.M."/>
            <person name="Kirkegaard R.H."/>
            <person name="Michaelsen T.Y."/>
            <person name="Andersen M.H."/>
            <person name="Karst S.M."/>
            <person name="Dueholm M.S."/>
            <person name="Nielsen P.H."/>
            <person name="Albertsen M."/>
        </authorList>
    </citation>
    <scope>NUCLEOTIDE SEQUENCE</scope>
    <source>
        <strain evidence="3">Hirt_18-Q3-R61-65_BATAC.395</strain>
    </source>
</reference>
<organism evidence="3 4">
    <name type="scientific">Candidatus Proximibacter danicus</name>
    <dbReference type="NCBI Taxonomy" id="2954365"/>
    <lineage>
        <taxon>Bacteria</taxon>
        <taxon>Pseudomonadati</taxon>
        <taxon>Pseudomonadota</taxon>
        <taxon>Betaproteobacteria</taxon>
        <taxon>Candidatus Proximibacter</taxon>
    </lineage>
</organism>
<feature type="compositionally biased region" description="Basic and acidic residues" evidence="1">
    <location>
        <begin position="287"/>
        <end position="298"/>
    </location>
</feature>
<evidence type="ECO:0000313" key="3">
    <source>
        <dbReference type="EMBL" id="MBK8524510.1"/>
    </source>
</evidence>
<feature type="region of interest" description="Disordered" evidence="1">
    <location>
        <begin position="31"/>
        <end position="51"/>
    </location>
</feature>
<evidence type="ECO:0000256" key="2">
    <source>
        <dbReference type="SAM" id="SignalP"/>
    </source>
</evidence>
<name>A0A9D7K100_9PROT</name>
<accession>A0A9D7K100</accession>
<feature type="region of interest" description="Disordered" evidence="1">
    <location>
        <begin position="275"/>
        <end position="298"/>
    </location>
</feature>
<evidence type="ECO:0000256" key="1">
    <source>
        <dbReference type="SAM" id="MobiDB-lite"/>
    </source>
</evidence>
<dbReference type="AlphaFoldDB" id="A0A9D7K100"/>
<feature type="region of interest" description="Disordered" evidence="1">
    <location>
        <begin position="205"/>
        <end position="238"/>
    </location>
</feature>
<gene>
    <name evidence="3" type="ORF">IPL58_10595</name>
</gene>